<protein>
    <recommendedName>
        <fullName evidence="3">LysM domain-containing protein</fullName>
    </recommendedName>
</protein>
<dbReference type="Pfam" id="PF06737">
    <property type="entry name" value="Transglycosylas"/>
    <property type="match status" value="1"/>
</dbReference>
<dbReference type="SMART" id="SM00257">
    <property type="entry name" value="LysM"/>
    <property type="match status" value="2"/>
</dbReference>
<dbReference type="PROSITE" id="PS51782">
    <property type="entry name" value="LYSM"/>
    <property type="match status" value="2"/>
</dbReference>
<dbReference type="Gene3D" id="1.10.530.10">
    <property type="match status" value="1"/>
</dbReference>
<gene>
    <name evidence="4" type="ORF">BHX94_10815</name>
</gene>
<name>A0A328A1T7_9STAP</name>
<dbReference type="GO" id="GO:0016798">
    <property type="term" value="F:hydrolase activity, acting on glycosyl bonds"/>
    <property type="evidence" value="ECO:0007669"/>
    <property type="project" value="UniProtKB-KW"/>
</dbReference>
<dbReference type="CDD" id="cd00118">
    <property type="entry name" value="LysM"/>
    <property type="match status" value="2"/>
</dbReference>
<comment type="caution">
    <text evidence="4">The sequence shown here is derived from an EMBL/GenBank/DDBJ whole genome shotgun (WGS) entry which is preliminary data.</text>
</comment>
<organism evidence="4 5">
    <name type="scientific">Macrococcoides bohemicum</name>
    <dbReference type="NCBI Taxonomy" id="1903056"/>
    <lineage>
        <taxon>Bacteria</taxon>
        <taxon>Bacillati</taxon>
        <taxon>Bacillota</taxon>
        <taxon>Bacilli</taxon>
        <taxon>Bacillales</taxon>
        <taxon>Staphylococcaceae</taxon>
        <taxon>Macrococcoides</taxon>
    </lineage>
</organism>
<dbReference type="InterPro" id="IPR018392">
    <property type="entry name" value="LysM"/>
</dbReference>
<dbReference type="PANTHER" id="PTHR33734:SF22">
    <property type="entry name" value="MEMBRANE-BOUND LYTIC MUREIN TRANSGLYCOSYLASE D"/>
    <property type="match status" value="1"/>
</dbReference>
<dbReference type="SUPFAM" id="SSF54106">
    <property type="entry name" value="LysM domain"/>
    <property type="match status" value="2"/>
</dbReference>
<dbReference type="PANTHER" id="PTHR33734">
    <property type="entry name" value="LYSM DOMAIN-CONTAINING GPI-ANCHORED PROTEIN 2"/>
    <property type="match status" value="1"/>
</dbReference>
<dbReference type="EMBL" id="PZJG01000009">
    <property type="protein sequence ID" value="RAK48490.1"/>
    <property type="molecule type" value="Genomic_DNA"/>
</dbReference>
<feature type="domain" description="LysM" evidence="3">
    <location>
        <begin position="72"/>
        <end position="116"/>
    </location>
</feature>
<evidence type="ECO:0000313" key="4">
    <source>
        <dbReference type="EMBL" id="RAK48490.1"/>
    </source>
</evidence>
<dbReference type="RefSeq" id="WP_111746784.1">
    <property type="nucleotide sequence ID" value="NZ_JBHSQY010000003.1"/>
</dbReference>
<feature type="domain" description="LysM" evidence="3">
    <location>
        <begin position="25"/>
        <end position="68"/>
    </location>
</feature>
<keyword evidence="2" id="KW-0326">Glycosidase</keyword>
<accession>A0A328A1T7</accession>
<dbReference type="SUPFAM" id="SSF53955">
    <property type="entry name" value="Lysozyme-like"/>
    <property type="match status" value="1"/>
</dbReference>
<dbReference type="OrthoDB" id="9798935at2"/>
<dbReference type="Pfam" id="PF01476">
    <property type="entry name" value="LysM"/>
    <property type="match status" value="2"/>
</dbReference>
<dbReference type="Gene3D" id="3.10.350.10">
    <property type="entry name" value="LysM domain"/>
    <property type="match status" value="2"/>
</dbReference>
<reference evidence="4 5" key="1">
    <citation type="journal article" date="2018" name="Front. Microbiol.">
        <title>Description and Comparative Genomics of Macrococcus caseolyticus subsp. hominis subsp. nov., Macrococcus goetzii sp. nov., Macrococcus epidermidis sp. nov., and Macrococcus bohemicus sp. nov., Novel Macrococci From Human Clinical Material With Virulence Potential and Suspected Uptake of Foreign DNA by Natural Transformation.</title>
        <authorList>
            <person name="Maslanova I."/>
            <person name="Wertheimer Z."/>
            <person name="Sedlacek I."/>
            <person name="Svec P."/>
            <person name="Indrakova A."/>
            <person name="Kovarovic V."/>
            <person name="Schumann P."/>
            <person name="Sproer C."/>
            <person name="Kralova S."/>
            <person name="Sedo O."/>
            <person name="Kristofova L."/>
            <person name="Vrbovska V."/>
            <person name="Fuzik T."/>
            <person name="Petras P."/>
            <person name="Zdrahal Z."/>
            <person name="Ruzickova V."/>
            <person name="Doskar J."/>
            <person name="Pantucek R."/>
        </authorList>
    </citation>
    <scope>NUCLEOTIDE SEQUENCE [LARGE SCALE GENOMIC DNA]</scope>
    <source>
        <strain evidence="4 5">03/115</strain>
    </source>
</reference>
<dbReference type="InterPro" id="IPR010618">
    <property type="entry name" value="RPF"/>
</dbReference>
<sequence length="281" mass="30591">MKKLAAITTMAILTTGLATTQADAKEHKVAQGESLWTIADKYDTTIEKIKKINKLKSEVIVPNQKLEVLVKGKYEVKAGDTLGKIAHKFDVRITELKKWNKIESSKELKEGQLLIVEKKSHRKHVNTAPVKAAPVAKNVAAPVSAPVATQNTAATVQPQPQAQPVQQTQKAVRVQQAPVQQAPVQQAPVQQTKRVAVEQTSAPAGNSSVDAHLRLIMQRESGGNPRAVNAAGYYGLFQFSPQTWAAVGGTGNPAQASEAEQWKRARMLYTQHGAQHWSTAY</sequence>
<proteinExistence type="predicted"/>
<evidence type="ECO:0000256" key="1">
    <source>
        <dbReference type="ARBA" id="ARBA00022801"/>
    </source>
</evidence>
<evidence type="ECO:0000259" key="3">
    <source>
        <dbReference type="PROSITE" id="PS51782"/>
    </source>
</evidence>
<evidence type="ECO:0000256" key="2">
    <source>
        <dbReference type="ARBA" id="ARBA00023295"/>
    </source>
</evidence>
<dbReference type="InterPro" id="IPR023346">
    <property type="entry name" value="Lysozyme-like_dom_sf"/>
</dbReference>
<dbReference type="Proteomes" id="UP000249579">
    <property type="component" value="Unassembled WGS sequence"/>
</dbReference>
<evidence type="ECO:0000313" key="5">
    <source>
        <dbReference type="Proteomes" id="UP000249579"/>
    </source>
</evidence>
<dbReference type="InterPro" id="IPR036779">
    <property type="entry name" value="LysM_dom_sf"/>
</dbReference>
<dbReference type="GO" id="GO:0008932">
    <property type="term" value="F:lytic endotransglycosylase activity"/>
    <property type="evidence" value="ECO:0007669"/>
    <property type="project" value="TreeGrafter"/>
</dbReference>
<dbReference type="AlphaFoldDB" id="A0A328A1T7"/>
<dbReference type="CDD" id="cd13925">
    <property type="entry name" value="RPF"/>
    <property type="match status" value="1"/>
</dbReference>
<keyword evidence="1" id="KW-0378">Hydrolase</keyword>